<dbReference type="PANTHER" id="PTHR46784">
    <property type="entry name" value="KILLER CELL LECTIN-LIKE RECEPTOR SUBFAMILY B MEMBER 1"/>
    <property type="match status" value="1"/>
</dbReference>
<keyword evidence="5" id="KW-1185">Reference proteome</keyword>
<feature type="transmembrane region" description="Helical" evidence="3">
    <location>
        <begin position="7"/>
        <end position="27"/>
    </location>
</feature>
<dbReference type="GO" id="GO:0005886">
    <property type="term" value="C:plasma membrane"/>
    <property type="evidence" value="ECO:0007669"/>
    <property type="project" value="TreeGrafter"/>
</dbReference>
<keyword evidence="3" id="KW-0472">Membrane</keyword>
<evidence type="ECO:0000256" key="1">
    <source>
        <dbReference type="ARBA" id="ARBA00022989"/>
    </source>
</evidence>
<dbReference type="GO" id="GO:0009986">
    <property type="term" value="C:cell surface"/>
    <property type="evidence" value="ECO:0007669"/>
    <property type="project" value="TreeGrafter"/>
</dbReference>
<evidence type="ECO:0000256" key="3">
    <source>
        <dbReference type="SAM" id="Phobius"/>
    </source>
</evidence>
<dbReference type="SUPFAM" id="SSF56436">
    <property type="entry name" value="C-type lectin-like"/>
    <property type="match status" value="1"/>
</dbReference>
<dbReference type="PANTHER" id="PTHR46784:SF1">
    <property type="entry name" value="KILLER CELL LECTIN-LIKE RECEPTOR SUBFAMILY B MEMBER 1"/>
    <property type="match status" value="1"/>
</dbReference>
<dbReference type="InterPro" id="IPR051527">
    <property type="entry name" value="KLR_subfamily_B"/>
</dbReference>
<reference evidence="4" key="2">
    <citation type="submission" date="2025-09" db="UniProtKB">
        <authorList>
            <consortium name="Ensembl"/>
        </authorList>
    </citation>
    <scope>IDENTIFICATION</scope>
</reference>
<dbReference type="GeneTree" id="ENSGT00990000204219"/>
<dbReference type="Ensembl" id="ENSCPBT00000029266.1">
    <property type="protein sequence ID" value="ENSCPBP00000024846.1"/>
    <property type="gene ID" value="ENSCPBG00000017669.1"/>
</dbReference>
<sequence>MLGILGAVCIILTLAVIILTILVFSNFRSINDLHLFPLPPAGGSGCKLCPRDWVLHGDKCYWLSSKPDTWSKSHDDCSRKGSQMLVIQDREQMVTYILCRGTERTTKWAWIRDLNLGLFPGVCTNPPHSLSAPATIQVSYTMWNSFSRRE</sequence>
<keyword evidence="2" id="KW-1015">Disulfide bond</keyword>
<dbReference type="InterPro" id="IPR016186">
    <property type="entry name" value="C-type_lectin-like/link_sf"/>
</dbReference>
<keyword evidence="1 3" id="KW-1133">Transmembrane helix</keyword>
<reference evidence="4" key="1">
    <citation type="submission" date="2025-08" db="UniProtKB">
        <authorList>
            <consortium name="Ensembl"/>
        </authorList>
    </citation>
    <scope>IDENTIFICATION</scope>
</reference>
<evidence type="ECO:0000313" key="5">
    <source>
        <dbReference type="Proteomes" id="UP000694380"/>
    </source>
</evidence>
<evidence type="ECO:0000256" key="2">
    <source>
        <dbReference type="ARBA" id="ARBA00023157"/>
    </source>
</evidence>
<dbReference type="InterPro" id="IPR016187">
    <property type="entry name" value="CTDL_fold"/>
</dbReference>
<dbReference type="Proteomes" id="UP000694380">
    <property type="component" value="Unplaced"/>
</dbReference>
<dbReference type="Gene3D" id="3.10.100.10">
    <property type="entry name" value="Mannose-Binding Protein A, subunit A"/>
    <property type="match status" value="1"/>
</dbReference>
<dbReference type="GO" id="GO:0038023">
    <property type="term" value="F:signaling receptor activity"/>
    <property type="evidence" value="ECO:0007669"/>
    <property type="project" value="TreeGrafter"/>
</dbReference>
<evidence type="ECO:0008006" key="6">
    <source>
        <dbReference type="Google" id="ProtNLM"/>
    </source>
</evidence>
<evidence type="ECO:0000313" key="4">
    <source>
        <dbReference type="Ensembl" id="ENSCPBP00000024846.1"/>
    </source>
</evidence>
<keyword evidence="3" id="KW-0812">Transmembrane</keyword>
<dbReference type="AlphaFoldDB" id="A0A8C3HY36"/>
<protein>
    <recommendedName>
        <fullName evidence="6">C-type lectin domain-containing protein</fullName>
    </recommendedName>
</protein>
<name>A0A8C3HY36_CHRPI</name>
<dbReference type="OMA" id="CRGTERT"/>
<organism evidence="4 5">
    <name type="scientific">Chrysemys picta bellii</name>
    <name type="common">Western painted turtle</name>
    <name type="synonym">Emys bellii</name>
    <dbReference type="NCBI Taxonomy" id="8478"/>
    <lineage>
        <taxon>Eukaryota</taxon>
        <taxon>Metazoa</taxon>
        <taxon>Chordata</taxon>
        <taxon>Craniata</taxon>
        <taxon>Vertebrata</taxon>
        <taxon>Euteleostomi</taxon>
        <taxon>Archelosauria</taxon>
        <taxon>Testudinata</taxon>
        <taxon>Testudines</taxon>
        <taxon>Cryptodira</taxon>
        <taxon>Durocryptodira</taxon>
        <taxon>Testudinoidea</taxon>
        <taxon>Emydidae</taxon>
        <taxon>Chrysemys</taxon>
    </lineage>
</organism>
<proteinExistence type="predicted"/>
<accession>A0A8C3HY36</accession>
<dbReference type="GO" id="GO:0042269">
    <property type="term" value="P:regulation of natural killer cell mediated cytotoxicity"/>
    <property type="evidence" value="ECO:0007669"/>
    <property type="project" value="TreeGrafter"/>
</dbReference>